<proteinExistence type="predicted"/>
<dbReference type="GO" id="GO:0005886">
    <property type="term" value="C:plasma membrane"/>
    <property type="evidence" value="ECO:0007669"/>
    <property type="project" value="UniProtKB-SubCell"/>
</dbReference>
<evidence type="ECO:0000259" key="8">
    <source>
        <dbReference type="PROSITE" id="PS50109"/>
    </source>
</evidence>
<dbReference type="SUPFAM" id="SSF47384">
    <property type="entry name" value="Homodimeric domain of signal transducing histidine kinase"/>
    <property type="match status" value="1"/>
</dbReference>
<dbReference type="InterPro" id="IPR050736">
    <property type="entry name" value="Sensor_HK_Regulatory"/>
</dbReference>
<comment type="subcellular location">
    <subcellularLocation>
        <location evidence="2">Cell membrane</location>
    </subcellularLocation>
</comment>
<dbReference type="CDD" id="cd00082">
    <property type="entry name" value="HisKA"/>
    <property type="match status" value="1"/>
</dbReference>
<gene>
    <name evidence="9" type="ORF">GFD24_07835</name>
</gene>
<comment type="caution">
    <text evidence="9">The sequence shown here is derived from an EMBL/GenBank/DDBJ whole genome shotgun (WGS) entry which is preliminary data.</text>
</comment>
<dbReference type="PANTHER" id="PTHR43711:SF28">
    <property type="entry name" value="SENSOR HISTIDINE KINASE YXDK"/>
    <property type="match status" value="1"/>
</dbReference>
<dbReference type="CDD" id="cd00075">
    <property type="entry name" value="HATPase"/>
    <property type="match status" value="1"/>
</dbReference>
<dbReference type="OrthoDB" id="9813151at2"/>
<dbReference type="InterPro" id="IPR005467">
    <property type="entry name" value="His_kinase_dom"/>
</dbReference>
<reference evidence="9 10" key="1">
    <citation type="submission" date="2019-10" db="EMBL/GenBank/DDBJ databases">
        <title>Bifidobacterium from non-human primates.</title>
        <authorList>
            <person name="Modesto M."/>
        </authorList>
    </citation>
    <scope>NUCLEOTIDE SEQUENCE [LARGE SCALE GENOMIC DNA]</scope>
    <source>
        <strain evidence="9 10">TREM</strain>
    </source>
</reference>
<dbReference type="InterPro" id="IPR036890">
    <property type="entry name" value="HATPase_C_sf"/>
</dbReference>
<sequence length="392" mass="42743">MRDVRRSPMRRLADWWRTLRDRNDDDDDEPDEDLDETTSSLLAMLPDATVVVNRHDEVVRAHPSAYTLGIVNDETIANAEVRAAIQLVRESGGRRRFDLTTHTAAPEVVVDNPDALLVGGVSEATRGSVKVQGVERPNWLKVTVGRVGEFVVVLIDDVSEPIRFAGMRDAFITNVSEQLLEPTKALEQLSDSLANDALDAEQVAWNAHQVRSSCDRLDRMVSDLLLLIKAQEPVAPSSANRLSVADLLHDACDATCDRACKFGVSVVTDCDRPLVVNGDREQLTAAVAKLIDNAIVYSPASGTVRVAASPSDDGDHTLIRVIDQGGGIPKDEQTHIFERFYRGANQTARSREGVGLGLAIVKHVALAHHGNVTVWSRPGSGSTFTLELPLAR</sequence>
<accession>A0A7K3TD88</accession>
<dbReference type="Gene3D" id="3.30.565.10">
    <property type="entry name" value="Histidine kinase-like ATPase, C-terminal domain"/>
    <property type="match status" value="1"/>
</dbReference>
<feature type="domain" description="Histidine kinase" evidence="8">
    <location>
        <begin position="174"/>
        <end position="392"/>
    </location>
</feature>
<dbReference type="SUPFAM" id="SSF55874">
    <property type="entry name" value="ATPase domain of HSP90 chaperone/DNA topoisomerase II/histidine kinase"/>
    <property type="match status" value="1"/>
</dbReference>
<keyword evidence="6" id="KW-0418">Kinase</keyword>
<evidence type="ECO:0000256" key="5">
    <source>
        <dbReference type="ARBA" id="ARBA00022679"/>
    </source>
</evidence>
<dbReference type="PROSITE" id="PS50109">
    <property type="entry name" value="HIS_KIN"/>
    <property type="match status" value="1"/>
</dbReference>
<evidence type="ECO:0000313" key="10">
    <source>
        <dbReference type="Proteomes" id="UP000469943"/>
    </source>
</evidence>
<dbReference type="InterPro" id="IPR004358">
    <property type="entry name" value="Sig_transdc_His_kin-like_C"/>
</dbReference>
<dbReference type="Proteomes" id="UP000469943">
    <property type="component" value="Unassembled WGS sequence"/>
</dbReference>
<dbReference type="AlphaFoldDB" id="A0A7K3TD88"/>
<dbReference type="FunFam" id="3.30.565.10:FF:000006">
    <property type="entry name" value="Sensor histidine kinase WalK"/>
    <property type="match status" value="1"/>
</dbReference>
<dbReference type="PRINTS" id="PR00344">
    <property type="entry name" value="BCTRLSENSOR"/>
</dbReference>
<dbReference type="GO" id="GO:0000155">
    <property type="term" value="F:phosphorelay sensor kinase activity"/>
    <property type="evidence" value="ECO:0007669"/>
    <property type="project" value="InterPro"/>
</dbReference>
<dbReference type="EC" id="2.7.13.3" evidence="3"/>
<dbReference type="InterPro" id="IPR036097">
    <property type="entry name" value="HisK_dim/P_sf"/>
</dbReference>
<evidence type="ECO:0000313" key="9">
    <source>
        <dbReference type="EMBL" id="NEG72109.1"/>
    </source>
</evidence>
<keyword evidence="7" id="KW-0902">Two-component regulatory system</keyword>
<dbReference type="Gene3D" id="1.10.287.130">
    <property type="match status" value="1"/>
</dbReference>
<keyword evidence="5" id="KW-0808">Transferase</keyword>
<evidence type="ECO:0000256" key="3">
    <source>
        <dbReference type="ARBA" id="ARBA00012438"/>
    </source>
</evidence>
<evidence type="ECO:0000256" key="4">
    <source>
        <dbReference type="ARBA" id="ARBA00022553"/>
    </source>
</evidence>
<evidence type="ECO:0000256" key="7">
    <source>
        <dbReference type="ARBA" id="ARBA00023012"/>
    </source>
</evidence>
<comment type="catalytic activity">
    <reaction evidence="1">
        <text>ATP + protein L-histidine = ADP + protein N-phospho-L-histidine.</text>
        <dbReference type="EC" id="2.7.13.3"/>
    </reaction>
</comment>
<dbReference type="PANTHER" id="PTHR43711">
    <property type="entry name" value="TWO-COMPONENT HISTIDINE KINASE"/>
    <property type="match status" value="1"/>
</dbReference>
<evidence type="ECO:0000256" key="6">
    <source>
        <dbReference type="ARBA" id="ARBA00022777"/>
    </source>
</evidence>
<evidence type="ECO:0000256" key="1">
    <source>
        <dbReference type="ARBA" id="ARBA00000085"/>
    </source>
</evidence>
<protein>
    <recommendedName>
        <fullName evidence="3">histidine kinase</fullName>
        <ecNumber evidence="3">2.7.13.3</ecNumber>
    </recommendedName>
</protein>
<dbReference type="Pfam" id="PF02518">
    <property type="entry name" value="HATPase_c"/>
    <property type="match status" value="1"/>
</dbReference>
<dbReference type="InterPro" id="IPR003594">
    <property type="entry name" value="HATPase_dom"/>
</dbReference>
<dbReference type="EMBL" id="WHZX01000005">
    <property type="protein sequence ID" value="NEG72109.1"/>
    <property type="molecule type" value="Genomic_DNA"/>
</dbReference>
<keyword evidence="4" id="KW-0597">Phosphoprotein</keyword>
<evidence type="ECO:0000256" key="2">
    <source>
        <dbReference type="ARBA" id="ARBA00004236"/>
    </source>
</evidence>
<name>A0A7K3TD88_9BIFI</name>
<dbReference type="InterPro" id="IPR003661">
    <property type="entry name" value="HisK_dim/P_dom"/>
</dbReference>
<dbReference type="SMART" id="SM00387">
    <property type="entry name" value="HATPase_c"/>
    <property type="match status" value="1"/>
</dbReference>
<organism evidence="9 10">
    <name type="scientific">Bifidobacterium ramosum</name>
    <dbReference type="NCBI Taxonomy" id="1798158"/>
    <lineage>
        <taxon>Bacteria</taxon>
        <taxon>Bacillati</taxon>
        <taxon>Actinomycetota</taxon>
        <taxon>Actinomycetes</taxon>
        <taxon>Bifidobacteriales</taxon>
        <taxon>Bifidobacteriaceae</taxon>
        <taxon>Bifidobacterium</taxon>
    </lineage>
</organism>